<proteinExistence type="predicted"/>
<dbReference type="EMBL" id="WKJJ01000003">
    <property type="protein sequence ID" value="MRV71209.1"/>
    <property type="molecule type" value="Genomic_DNA"/>
</dbReference>
<comment type="caution">
    <text evidence="1">The sequence shown here is derived from an EMBL/GenBank/DDBJ whole genome shotgun (WGS) entry which is preliminary data.</text>
</comment>
<sequence length="530" mass="57819">MAYRWETSDSVWLEDERKRQFELAQSRGISRIEWQAHARGRLPDVAQLLGASLPACGHGDIYPEGFVYCPECGAPLAMHGGGDRLPPWWGPSTAPLPADAYPLPKYLPLGLPLTAQPLAATLETRKPEPEVGAPDEKMAAPPNAVCVFAAGHFGYAAQRLLALAYTRNVLQYWDPLARRWHLMAAEEQTADLSFTASAYAWLPAVAGQRGEVGIVPGAHGLARLIVNPVNESYRTETVLSAPLASAPGMAAGRIACLLATPAGVRLWTANAEGADGETLDIAAVAVHAGAMAAGDIPDPDEDATESAATPVATHVPIPAAGWSRPVCYDGKLVWLHELGEIWWRPGSAPQWLPWPSGWTPRLQFGGPVRSRDGRLWLIGHDGQRYSYRELGAVRAQIQPLDGARLGFCTLLFRRGHQVKDEPWAVENVEDQGGADELVLPLLENASSTREQPTGLVLRVEAYSGKAEAALQEAVLPRVLIEWVGQRNVILDEAVRLKQPADCQPFVYDNCLWLHHPSWNDVRGWRLEPQS</sequence>
<evidence type="ECO:0000313" key="2">
    <source>
        <dbReference type="Proteomes" id="UP000446768"/>
    </source>
</evidence>
<accession>A0A7X2IJQ2</accession>
<keyword evidence="2" id="KW-1185">Reference proteome</keyword>
<dbReference type="AlphaFoldDB" id="A0A7X2IJQ2"/>
<name>A0A7X2IJQ2_9BURK</name>
<evidence type="ECO:0000313" key="1">
    <source>
        <dbReference type="EMBL" id="MRV71209.1"/>
    </source>
</evidence>
<gene>
    <name evidence="1" type="ORF">GJ700_05680</name>
</gene>
<dbReference type="Proteomes" id="UP000446768">
    <property type="component" value="Unassembled WGS sequence"/>
</dbReference>
<dbReference type="RefSeq" id="WP_154371694.1">
    <property type="nucleotide sequence ID" value="NZ_WKJJ01000003.1"/>
</dbReference>
<reference evidence="1 2" key="1">
    <citation type="submission" date="2019-11" db="EMBL/GenBank/DDBJ databases">
        <title>Novel species isolated from a subtropical stream in China.</title>
        <authorList>
            <person name="Lu H."/>
        </authorList>
    </citation>
    <scope>NUCLEOTIDE SEQUENCE [LARGE SCALE GENOMIC DNA]</scope>
    <source>
        <strain evidence="1 2">FT92W</strain>
    </source>
</reference>
<organism evidence="1 2">
    <name type="scientific">Pseudoduganella rivuli</name>
    <dbReference type="NCBI Taxonomy" id="2666085"/>
    <lineage>
        <taxon>Bacteria</taxon>
        <taxon>Pseudomonadati</taxon>
        <taxon>Pseudomonadota</taxon>
        <taxon>Betaproteobacteria</taxon>
        <taxon>Burkholderiales</taxon>
        <taxon>Oxalobacteraceae</taxon>
        <taxon>Telluria group</taxon>
        <taxon>Pseudoduganella</taxon>
    </lineage>
</organism>
<protein>
    <submittedName>
        <fullName evidence="1">Uncharacterized protein</fullName>
    </submittedName>
</protein>